<organism evidence="1">
    <name type="scientific">Arundo donax</name>
    <name type="common">Giant reed</name>
    <name type="synonym">Donax arundinaceus</name>
    <dbReference type="NCBI Taxonomy" id="35708"/>
    <lineage>
        <taxon>Eukaryota</taxon>
        <taxon>Viridiplantae</taxon>
        <taxon>Streptophyta</taxon>
        <taxon>Embryophyta</taxon>
        <taxon>Tracheophyta</taxon>
        <taxon>Spermatophyta</taxon>
        <taxon>Magnoliopsida</taxon>
        <taxon>Liliopsida</taxon>
        <taxon>Poales</taxon>
        <taxon>Poaceae</taxon>
        <taxon>PACMAD clade</taxon>
        <taxon>Arundinoideae</taxon>
        <taxon>Arundineae</taxon>
        <taxon>Arundo</taxon>
    </lineage>
</organism>
<protein>
    <submittedName>
        <fullName evidence="1">Uncharacterized protein</fullName>
    </submittedName>
</protein>
<sequence length="36" mass="4054">MFVLCLMSNALKMHSLGSSRKWLLESNGKLKSSLQD</sequence>
<name>A0A0A9DMC4_ARUDO</name>
<proteinExistence type="predicted"/>
<dbReference type="AlphaFoldDB" id="A0A0A9DMC4"/>
<evidence type="ECO:0000313" key="1">
    <source>
        <dbReference type="EMBL" id="JAD88946.1"/>
    </source>
</evidence>
<reference evidence="1" key="1">
    <citation type="submission" date="2014-09" db="EMBL/GenBank/DDBJ databases">
        <authorList>
            <person name="Magalhaes I.L.F."/>
            <person name="Oliveira U."/>
            <person name="Santos F.R."/>
            <person name="Vidigal T.H.D.A."/>
            <person name="Brescovit A.D."/>
            <person name="Santos A.J."/>
        </authorList>
    </citation>
    <scope>NUCLEOTIDE SEQUENCE</scope>
    <source>
        <tissue evidence="1">Shoot tissue taken approximately 20 cm above the soil surface</tissue>
    </source>
</reference>
<dbReference type="EMBL" id="GBRH01208949">
    <property type="protein sequence ID" value="JAD88946.1"/>
    <property type="molecule type" value="Transcribed_RNA"/>
</dbReference>
<accession>A0A0A9DMC4</accession>
<reference evidence="1" key="2">
    <citation type="journal article" date="2015" name="Data Brief">
        <title>Shoot transcriptome of the giant reed, Arundo donax.</title>
        <authorList>
            <person name="Barrero R.A."/>
            <person name="Guerrero F.D."/>
            <person name="Moolhuijzen P."/>
            <person name="Goolsby J.A."/>
            <person name="Tidwell J."/>
            <person name="Bellgard S.E."/>
            <person name="Bellgard M.I."/>
        </authorList>
    </citation>
    <scope>NUCLEOTIDE SEQUENCE</scope>
    <source>
        <tissue evidence="1">Shoot tissue taken approximately 20 cm above the soil surface</tissue>
    </source>
</reference>